<organism evidence="1">
    <name type="scientific">Moumouvirus sp. 'Monve'</name>
    <dbReference type="NCBI Taxonomy" id="1128131"/>
    <lineage>
        <taxon>Viruses</taxon>
        <taxon>Varidnaviria</taxon>
        <taxon>Bamfordvirae</taxon>
        <taxon>Nucleocytoviricota</taxon>
        <taxon>Megaviricetes</taxon>
        <taxon>Imitervirales</taxon>
        <taxon>Mimiviridae</taxon>
        <taxon>Megamimivirinae</taxon>
        <taxon>Moumouvirus</taxon>
    </lineage>
</organism>
<evidence type="ECO:0000313" key="1">
    <source>
        <dbReference type="EMBL" id="AEX63230.1"/>
    </source>
</evidence>
<protein>
    <submittedName>
        <fullName evidence="1">Uncharacterized protein</fullName>
    </submittedName>
</protein>
<accession>H2EFG5</accession>
<name>H2EFG5_9VIRU</name>
<proteinExistence type="predicted"/>
<sequence length="22" mass="2736">MHLFIYNHLNTICKINIFQFLL</sequence>
<gene>
    <name evidence="1" type="ORF">mv_L1028</name>
</gene>
<reference evidence="1" key="1">
    <citation type="submission" date="2011-10" db="EMBL/GenBank/DDBJ databases">
        <title>Provirophages and transpovirons: unique mobilome of giant viruses.</title>
        <authorList>
            <person name="Desnues C."/>
            <person name="LaScola B."/>
            <person name="Yutin N."/>
            <person name="Fournous G."/>
            <person name="Koonin E."/>
            <person name="Raoult D."/>
        </authorList>
    </citation>
    <scope>NUCLEOTIDE SEQUENCE</scope>
    <source>
        <strain evidence="1">Mv13-mv</strain>
    </source>
</reference>
<dbReference type="EMBL" id="JN885999">
    <property type="protein sequence ID" value="AEX63230.1"/>
    <property type="molecule type" value="Genomic_DNA"/>
</dbReference>